<dbReference type="InterPro" id="IPR002293">
    <property type="entry name" value="AA/rel_permease1"/>
</dbReference>
<feature type="transmembrane region" description="Helical" evidence="6">
    <location>
        <begin position="344"/>
        <end position="362"/>
    </location>
</feature>
<evidence type="ECO:0000313" key="7">
    <source>
        <dbReference type="EMBL" id="QKG94489.1"/>
    </source>
</evidence>
<keyword evidence="3 6" id="KW-0812">Transmembrane</keyword>
<geneLocation type="plasmid" evidence="8">
    <name>phar02</name>
</geneLocation>
<feature type="transmembrane region" description="Helical" evidence="6">
    <location>
        <begin position="374"/>
        <end position="394"/>
    </location>
</feature>
<dbReference type="EMBL" id="CP053943">
    <property type="protein sequence ID" value="QKG94489.1"/>
    <property type="molecule type" value="Genomic_DNA"/>
</dbReference>
<dbReference type="GO" id="GO:0022857">
    <property type="term" value="F:transmembrane transporter activity"/>
    <property type="evidence" value="ECO:0007669"/>
    <property type="project" value="InterPro"/>
</dbReference>
<dbReference type="Pfam" id="PF13520">
    <property type="entry name" value="AA_permease_2"/>
    <property type="match status" value="1"/>
</dbReference>
<dbReference type="PANTHER" id="PTHR42770">
    <property type="entry name" value="AMINO ACID TRANSPORTER-RELATED"/>
    <property type="match status" value="1"/>
</dbReference>
<reference evidence="7 8" key="1">
    <citation type="submission" date="2020-05" db="EMBL/GenBank/DDBJ databases">
        <title>Halorubrum RHB-C sp.nov., an extremely halophilic archaeon isolated from solar salt farm.</title>
        <authorList>
            <person name="Ho H."/>
            <person name="Danganan R.E."/>
            <person name="Dedeles G.R."/>
            <person name="Kim S.-G."/>
        </authorList>
    </citation>
    <scope>NUCLEOTIDE SEQUENCE [LARGE SCALE GENOMIC DNA]</scope>
    <source>
        <strain evidence="7 8">RHB-C</strain>
        <plasmid evidence="8">phar02</plasmid>
    </source>
</reference>
<dbReference type="KEGG" id="hsai:HPS36_16555"/>
<dbReference type="InterPro" id="IPR050367">
    <property type="entry name" value="APC_superfamily"/>
</dbReference>
<evidence type="ECO:0000256" key="4">
    <source>
        <dbReference type="ARBA" id="ARBA00022989"/>
    </source>
</evidence>
<keyword evidence="7" id="KW-0614">Plasmid</keyword>
<feature type="transmembrane region" description="Helical" evidence="6">
    <location>
        <begin position="151"/>
        <end position="170"/>
    </location>
</feature>
<dbReference type="GeneID" id="55596647"/>
<feature type="transmembrane region" description="Helical" evidence="6">
    <location>
        <begin position="37"/>
        <end position="59"/>
    </location>
</feature>
<dbReference type="RefSeq" id="WP_049983685.1">
    <property type="nucleotide sequence ID" value="NZ_CP053943.1"/>
</dbReference>
<keyword evidence="2" id="KW-1003">Cell membrane</keyword>
<keyword evidence="5 6" id="KW-0472">Membrane</keyword>
<feature type="transmembrane region" description="Helical" evidence="6">
    <location>
        <begin position="400"/>
        <end position="420"/>
    </location>
</feature>
<evidence type="ECO:0000256" key="5">
    <source>
        <dbReference type="ARBA" id="ARBA00023136"/>
    </source>
</evidence>
<proteinExistence type="predicted"/>
<organism evidence="7 8">
    <name type="scientific">Halorubrum salinarum</name>
    <dbReference type="NCBI Taxonomy" id="2739057"/>
    <lineage>
        <taxon>Archaea</taxon>
        <taxon>Methanobacteriati</taxon>
        <taxon>Methanobacteriota</taxon>
        <taxon>Stenosarchaea group</taxon>
        <taxon>Halobacteria</taxon>
        <taxon>Halobacteriales</taxon>
        <taxon>Haloferacaceae</taxon>
        <taxon>Halorubrum</taxon>
    </lineage>
</organism>
<dbReference type="PIRSF" id="PIRSF006060">
    <property type="entry name" value="AA_transporter"/>
    <property type="match status" value="1"/>
</dbReference>
<dbReference type="GO" id="GO:0005886">
    <property type="term" value="C:plasma membrane"/>
    <property type="evidence" value="ECO:0007669"/>
    <property type="project" value="UniProtKB-SubCell"/>
</dbReference>
<dbReference type="PANTHER" id="PTHR42770:SF11">
    <property type="entry name" value="INNER MEMBRANE TRANSPORT PROTEIN YBAT"/>
    <property type="match status" value="1"/>
</dbReference>
<dbReference type="Gene3D" id="1.20.1740.10">
    <property type="entry name" value="Amino acid/polyamine transporter I"/>
    <property type="match status" value="1"/>
</dbReference>
<comment type="subcellular location">
    <subcellularLocation>
        <location evidence="1">Cell membrane</location>
        <topology evidence="1">Multi-pass membrane protein</topology>
    </subcellularLocation>
</comment>
<sequence>MSEKLGRLGAVSIALGGMIGGGIFAVLGVVAEMSGPAAWLAFTGGGVVAFCAGYSYVRLQRLGDVSGGSVSFLQEFGESTTVAGMVGWTLLFGYIGSMGMYAFAFGSFATKLLGVETALGVPLRPVVSVLSVLGFVLLNVLGARASGVTEVLLVAAKVGILLIFGVWGFYFGARTGQLTTGFSSVATGGLLMSAALSFVAFQGWQLLFYDEGNLRNARTTIPQAIYLSIPASLGLYVLVAVVTTGLLQPETIAANPEVSLAIAAEPFMGQMGFILISVAALFSTGSAINATLFSAAHFATGMLEDDLLPDRIGDADADGAPTRTLLVLGLITAAFTAYGSLQGITSFASLAFITVFGSMSFLAFRHRAGLRTGILPAVGVVGAVLFFPSLVYHLAVMEPAVFSVVLVVTVVLLGLEILYFERETIRSEIDSV</sequence>
<evidence type="ECO:0000256" key="3">
    <source>
        <dbReference type="ARBA" id="ARBA00022692"/>
    </source>
</evidence>
<feature type="transmembrane region" description="Helical" evidence="6">
    <location>
        <begin position="225"/>
        <end position="247"/>
    </location>
</feature>
<feature type="transmembrane region" description="Helical" evidence="6">
    <location>
        <begin position="182"/>
        <end position="204"/>
    </location>
</feature>
<evidence type="ECO:0000256" key="1">
    <source>
        <dbReference type="ARBA" id="ARBA00004651"/>
    </source>
</evidence>
<evidence type="ECO:0000256" key="6">
    <source>
        <dbReference type="SAM" id="Phobius"/>
    </source>
</evidence>
<gene>
    <name evidence="7" type="ORF">HPS36_16555</name>
</gene>
<feature type="transmembrane region" description="Helical" evidence="6">
    <location>
        <begin position="123"/>
        <end position="142"/>
    </location>
</feature>
<evidence type="ECO:0000256" key="2">
    <source>
        <dbReference type="ARBA" id="ARBA00022475"/>
    </source>
</evidence>
<dbReference type="Proteomes" id="UP000505020">
    <property type="component" value="Plasmid pHAR02"/>
</dbReference>
<feature type="transmembrane region" description="Helical" evidence="6">
    <location>
        <begin position="80"/>
        <end position="103"/>
    </location>
</feature>
<accession>A0A7D3XWP9</accession>
<keyword evidence="8" id="KW-1185">Reference proteome</keyword>
<name>A0A7D3XWP9_9EURY</name>
<dbReference type="AlphaFoldDB" id="A0A7D3XWP9"/>
<protein>
    <submittedName>
        <fullName evidence="7">Amino acid permease</fullName>
    </submittedName>
</protein>
<keyword evidence="4 6" id="KW-1133">Transmembrane helix</keyword>
<feature type="transmembrane region" description="Helical" evidence="6">
    <location>
        <begin position="320"/>
        <end position="338"/>
    </location>
</feature>
<feature type="transmembrane region" description="Helical" evidence="6">
    <location>
        <begin position="267"/>
        <end position="299"/>
    </location>
</feature>
<evidence type="ECO:0000313" key="8">
    <source>
        <dbReference type="Proteomes" id="UP000505020"/>
    </source>
</evidence>
<feature type="transmembrane region" description="Helical" evidence="6">
    <location>
        <begin position="12"/>
        <end position="31"/>
    </location>
</feature>